<dbReference type="RefSeq" id="WP_137067020.1">
    <property type="nucleotide sequence ID" value="NZ_CP040748.1"/>
</dbReference>
<keyword evidence="7" id="KW-0460">Magnesium</keyword>
<evidence type="ECO:0000256" key="1">
    <source>
        <dbReference type="ARBA" id="ARBA00004651"/>
    </source>
</evidence>
<evidence type="ECO:0000313" key="10">
    <source>
        <dbReference type="Proteomes" id="UP000307808"/>
    </source>
</evidence>
<feature type="transmembrane region" description="Helical" evidence="8">
    <location>
        <begin position="46"/>
        <end position="64"/>
    </location>
</feature>
<comment type="subcellular location">
    <subcellularLocation>
        <location evidence="1">Cell membrane</location>
        <topology evidence="1">Multi-pass membrane protein</topology>
    </subcellularLocation>
</comment>
<dbReference type="PANTHER" id="PTHR22926">
    <property type="entry name" value="PHOSPHO-N-ACETYLMURAMOYL-PENTAPEPTIDE-TRANSFERASE"/>
    <property type="match status" value="1"/>
</dbReference>
<feature type="transmembrane region" description="Helical" evidence="8">
    <location>
        <begin position="76"/>
        <end position="97"/>
    </location>
</feature>
<name>A0A4V5TR13_9ACTN</name>
<feature type="transmembrane region" description="Helical" evidence="8">
    <location>
        <begin position="320"/>
        <end position="338"/>
    </location>
</feature>
<dbReference type="InterPro" id="IPR000715">
    <property type="entry name" value="Glycosyl_transferase_4"/>
</dbReference>
<feature type="transmembrane region" description="Helical" evidence="8">
    <location>
        <begin position="168"/>
        <end position="188"/>
    </location>
</feature>
<sequence>MREFLLVFLVAAATTYLLTVIARELAIRTGAVAAVRDRDVHAEPIPYLGGVAMLGGLVAAYVVAQHLPFLSQSDPFVFRDAGSVLIAGALICAVGVLDDIFDINALTKLGGQVLAAGLLVVFEVKFYFFPGGADSQFILTNEEGALLTVLLVVTTVNAVNMVDGLDGLASGVVGIGAAAFFLFCYQLSDFNGVTLATTGALLSAALAGACAGFLPHNFHPARLFMGDSGSMLIGLVMSASALTLTGQFDGSEISFGAEGSSPGWAVLLPLLLPVSLLIVPMTDLLLAVVRRTRAGRSPFAPDKEHLHHRLLEIGHSQRRAVFIMWLWAALISFGAVLVSLYSGVVIAVVMVLATALVIALTFLLPRMPTPHLMGAPLPGEPEDSDAAPTL</sequence>
<feature type="transmembrane region" description="Helical" evidence="8">
    <location>
        <begin position="109"/>
        <end position="128"/>
    </location>
</feature>
<keyword evidence="4 8" id="KW-0812">Transmembrane</keyword>
<evidence type="ECO:0000256" key="7">
    <source>
        <dbReference type="PIRSR" id="PIRSR600715-1"/>
    </source>
</evidence>
<feature type="transmembrane region" description="Helical" evidence="8">
    <location>
        <begin position="223"/>
        <end position="244"/>
    </location>
</feature>
<evidence type="ECO:0000313" key="9">
    <source>
        <dbReference type="EMBL" id="TKI60713.1"/>
    </source>
</evidence>
<keyword evidence="5 8" id="KW-1133">Transmembrane helix</keyword>
<dbReference type="Proteomes" id="UP000307808">
    <property type="component" value="Unassembled WGS sequence"/>
</dbReference>
<dbReference type="OrthoDB" id="9783652at2"/>
<accession>A0A4V5TR13</accession>
<dbReference type="EMBL" id="SZPY01000004">
    <property type="protein sequence ID" value="TKI60713.1"/>
    <property type="molecule type" value="Genomic_DNA"/>
</dbReference>
<dbReference type="GO" id="GO:0016780">
    <property type="term" value="F:phosphotransferase activity, for other substituted phosphate groups"/>
    <property type="evidence" value="ECO:0007669"/>
    <property type="project" value="InterPro"/>
</dbReference>
<dbReference type="Pfam" id="PF00953">
    <property type="entry name" value="Glycos_transf_4"/>
    <property type="match status" value="1"/>
</dbReference>
<keyword evidence="10" id="KW-1185">Reference proteome</keyword>
<keyword evidence="6 8" id="KW-0472">Membrane</keyword>
<dbReference type="PANTHER" id="PTHR22926:SF3">
    <property type="entry name" value="UNDECAPRENYL-PHOSPHATE ALPHA-N-ACETYLGLUCOSAMINYL 1-PHOSPHATE TRANSFERASE"/>
    <property type="match status" value="1"/>
</dbReference>
<protein>
    <submittedName>
        <fullName evidence="9">Undecaprenyl/decaprenyl-phosphate alpha-N-acetylglucosaminyl 1-phosphate transferase</fullName>
    </submittedName>
</protein>
<gene>
    <name evidence="9" type="ORF">FC770_14450</name>
</gene>
<keyword evidence="2" id="KW-1003">Cell membrane</keyword>
<feature type="transmembrane region" description="Helical" evidence="8">
    <location>
        <begin position="194"/>
        <end position="214"/>
    </location>
</feature>
<dbReference type="GO" id="GO:0005886">
    <property type="term" value="C:plasma membrane"/>
    <property type="evidence" value="ECO:0007669"/>
    <property type="project" value="UniProtKB-SubCell"/>
</dbReference>
<dbReference type="GO" id="GO:0046872">
    <property type="term" value="F:metal ion binding"/>
    <property type="evidence" value="ECO:0007669"/>
    <property type="project" value="UniProtKB-KW"/>
</dbReference>
<dbReference type="CDD" id="cd06853">
    <property type="entry name" value="GT_WecA_like"/>
    <property type="match status" value="1"/>
</dbReference>
<dbReference type="AlphaFoldDB" id="A0A4V5TR13"/>
<evidence type="ECO:0000256" key="4">
    <source>
        <dbReference type="ARBA" id="ARBA00022692"/>
    </source>
</evidence>
<proteinExistence type="predicted"/>
<dbReference type="GO" id="GO:0071555">
    <property type="term" value="P:cell wall organization"/>
    <property type="evidence" value="ECO:0007669"/>
    <property type="project" value="TreeGrafter"/>
</dbReference>
<keyword evidence="3 9" id="KW-0808">Transferase</keyword>
<comment type="caution">
    <text evidence="9">The sequence shown here is derived from an EMBL/GenBank/DDBJ whole genome shotgun (WGS) entry which is preliminary data.</text>
</comment>
<organism evidence="9 10">
    <name type="scientific">Nocardioides jishulii</name>
    <dbReference type="NCBI Taxonomy" id="2575440"/>
    <lineage>
        <taxon>Bacteria</taxon>
        <taxon>Bacillati</taxon>
        <taxon>Actinomycetota</taxon>
        <taxon>Actinomycetes</taxon>
        <taxon>Propionibacteriales</taxon>
        <taxon>Nocardioidaceae</taxon>
        <taxon>Nocardioides</taxon>
    </lineage>
</organism>
<keyword evidence="7" id="KW-0479">Metal-binding</keyword>
<feature type="binding site" evidence="7">
    <location>
        <position position="160"/>
    </location>
    <ligand>
        <name>Mg(2+)</name>
        <dbReference type="ChEBI" id="CHEBI:18420"/>
    </ligand>
</feature>
<feature type="transmembrane region" description="Helical" evidence="8">
    <location>
        <begin position="264"/>
        <end position="289"/>
    </location>
</feature>
<dbReference type="GO" id="GO:0044038">
    <property type="term" value="P:cell wall macromolecule biosynthetic process"/>
    <property type="evidence" value="ECO:0007669"/>
    <property type="project" value="TreeGrafter"/>
</dbReference>
<evidence type="ECO:0000256" key="5">
    <source>
        <dbReference type="ARBA" id="ARBA00022989"/>
    </source>
</evidence>
<feature type="binding site" evidence="7">
    <location>
        <position position="227"/>
    </location>
    <ligand>
        <name>Mg(2+)</name>
        <dbReference type="ChEBI" id="CHEBI:18420"/>
    </ligand>
</feature>
<comment type="cofactor">
    <cofactor evidence="7">
        <name>Mg(2+)</name>
        <dbReference type="ChEBI" id="CHEBI:18420"/>
    </cofactor>
</comment>
<evidence type="ECO:0000256" key="3">
    <source>
        <dbReference type="ARBA" id="ARBA00022679"/>
    </source>
</evidence>
<evidence type="ECO:0000256" key="6">
    <source>
        <dbReference type="ARBA" id="ARBA00023136"/>
    </source>
</evidence>
<feature type="transmembrane region" description="Helical" evidence="8">
    <location>
        <begin position="344"/>
        <end position="364"/>
    </location>
</feature>
<dbReference type="GO" id="GO:0009103">
    <property type="term" value="P:lipopolysaccharide biosynthetic process"/>
    <property type="evidence" value="ECO:0007669"/>
    <property type="project" value="TreeGrafter"/>
</dbReference>
<evidence type="ECO:0000256" key="2">
    <source>
        <dbReference type="ARBA" id="ARBA00022475"/>
    </source>
</evidence>
<evidence type="ECO:0000256" key="8">
    <source>
        <dbReference type="SAM" id="Phobius"/>
    </source>
</evidence>
<reference evidence="9 10" key="1">
    <citation type="submission" date="2019-04" db="EMBL/GenBank/DDBJ databases">
        <authorList>
            <person name="Dong K."/>
        </authorList>
    </citation>
    <scope>NUCLEOTIDE SEQUENCE [LARGE SCALE GENOMIC DNA]</scope>
    <source>
        <strain evidence="10">dk3543</strain>
    </source>
</reference>